<proteinExistence type="inferred from homology"/>
<dbReference type="InterPro" id="IPR051490">
    <property type="entry name" value="THEM6_lcsJ_thioesterase"/>
</dbReference>
<evidence type="ECO:0000256" key="1">
    <source>
        <dbReference type="ARBA" id="ARBA00038476"/>
    </source>
</evidence>
<dbReference type="KEGG" id="tmn:UCRPA7_300"/>
<sequence length="274" mass="30893">MPLAWTARVFGAVIRHVAIRPKRLTPRSLFHYSITKSHTNLLETDYNFHKSNSTYFADLDVSRSHLVMHLMRPGIKAISENAKTKLVHDKQGNLIKGGFGMGLGAVFCSFKKELGSYQGFEMWTRVLAWDRKWLYLVTHFVIKGKVKPTQWDDKSYGRLRPKDQEADFQKYVIATAVSKYVFKLGRFTVHPAIVLDASGLLPPRPGAGWRGGEAEVGMPDELGEITAESEWDWKKVESERRKGMEFAEHFAALDSTNGLFEGGEDGALGRFSPG</sequence>
<gene>
    <name evidence="2" type="ORF">UCRPA7_300</name>
</gene>
<dbReference type="RefSeq" id="XP_007911088.1">
    <property type="nucleotide sequence ID" value="XM_007912897.1"/>
</dbReference>
<dbReference type="EMBL" id="KB932793">
    <property type="protein sequence ID" value="EOO04188.1"/>
    <property type="molecule type" value="Genomic_DNA"/>
</dbReference>
<dbReference type="PANTHER" id="PTHR12475:SF4">
    <property type="entry name" value="PROTEIN THEM6"/>
    <property type="match status" value="1"/>
</dbReference>
<comment type="similarity">
    <text evidence="1">Belongs to the lcsJ thioesterase family.</text>
</comment>
<dbReference type="PANTHER" id="PTHR12475">
    <property type="match status" value="1"/>
</dbReference>
<dbReference type="eggNOG" id="KOG4366">
    <property type="taxonomic scope" value="Eukaryota"/>
</dbReference>
<evidence type="ECO:0000313" key="3">
    <source>
        <dbReference type="Proteomes" id="UP000014074"/>
    </source>
</evidence>
<dbReference type="OrthoDB" id="265761at2759"/>
<dbReference type="InterPro" id="IPR029069">
    <property type="entry name" value="HotDog_dom_sf"/>
</dbReference>
<name>R8BXW2_PHAM7</name>
<dbReference type="GeneID" id="19323306"/>
<dbReference type="SUPFAM" id="SSF54637">
    <property type="entry name" value="Thioesterase/thiol ester dehydrase-isomerase"/>
    <property type="match status" value="1"/>
</dbReference>
<organism evidence="2 3">
    <name type="scientific">Phaeoacremonium minimum (strain UCR-PA7)</name>
    <name type="common">Esca disease fungus</name>
    <name type="synonym">Togninia minima</name>
    <dbReference type="NCBI Taxonomy" id="1286976"/>
    <lineage>
        <taxon>Eukaryota</taxon>
        <taxon>Fungi</taxon>
        <taxon>Dikarya</taxon>
        <taxon>Ascomycota</taxon>
        <taxon>Pezizomycotina</taxon>
        <taxon>Sordariomycetes</taxon>
        <taxon>Sordariomycetidae</taxon>
        <taxon>Togniniales</taxon>
        <taxon>Togniniaceae</taxon>
        <taxon>Phaeoacremonium</taxon>
    </lineage>
</organism>
<dbReference type="HOGENOM" id="CLU_040660_0_1_1"/>
<dbReference type="Proteomes" id="UP000014074">
    <property type="component" value="Unassembled WGS sequence"/>
</dbReference>
<keyword evidence="3" id="KW-1185">Reference proteome</keyword>
<protein>
    <submittedName>
        <fullName evidence="2">Putative capsule polysaccharide biosynthesis protein</fullName>
    </submittedName>
</protein>
<dbReference type="AlphaFoldDB" id="R8BXW2"/>
<evidence type="ECO:0000313" key="2">
    <source>
        <dbReference type="EMBL" id="EOO04188.1"/>
    </source>
</evidence>
<accession>R8BXW2</accession>
<reference evidence="3" key="1">
    <citation type="journal article" date="2013" name="Genome Announc.">
        <title>Draft genome sequence of the ascomycete Phaeoacremonium aleophilum strain UCR-PA7, a causal agent of the esca disease complex in grapevines.</title>
        <authorList>
            <person name="Blanco-Ulate B."/>
            <person name="Rolshausen P."/>
            <person name="Cantu D."/>
        </authorList>
    </citation>
    <scope>NUCLEOTIDE SEQUENCE [LARGE SCALE GENOMIC DNA]</scope>
    <source>
        <strain evidence="3">UCR-PA7</strain>
    </source>
</reference>